<keyword evidence="9" id="KW-1185">Reference proteome</keyword>
<evidence type="ECO:0000256" key="3">
    <source>
        <dbReference type="ARBA" id="ARBA00022490"/>
    </source>
</evidence>
<dbReference type="PANTHER" id="PTHR16301:SF25">
    <property type="entry name" value="PROTEIN IMPACT"/>
    <property type="match status" value="1"/>
</dbReference>
<evidence type="ECO:0000259" key="7">
    <source>
        <dbReference type="PROSITE" id="PS50908"/>
    </source>
</evidence>
<dbReference type="InterPro" id="IPR001498">
    <property type="entry name" value="Impact_N"/>
</dbReference>
<keyword evidence="6" id="KW-0346">Stress response</keyword>
<evidence type="ECO:0000256" key="4">
    <source>
        <dbReference type="ARBA" id="ARBA00022491"/>
    </source>
</evidence>
<feature type="domain" description="RWD" evidence="7">
    <location>
        <begin position="17"/>
        <end position="118"/>
    </location>
</feature>
<dbReference type="CDD" id="cd23821">
    <property type="entry name" value="RWD_IMPACT"/>
    <property type="match status" value="1"/>
</dbReference>
<evidence type="ECO:0000313" key="9">
    <source>
        <dbReference type="Proteomes" id="UP000002358"/>
    </source>
</evidence>
<reference evidence="8" key="1">
    <citation type="submission" date="2021-01" db="UniProtKB">
        <authorList>
            <consortium name="EnsemblMetazoa"/>
        </authorList>
    </citation>
    <scope>IDENTIFICATION</scope>
</reference>
<dbReference type="Proteomes" id="UP000002358">
    <property type="component" value="Chromosome 5"/>
</dbReference>
<dbReference type="SUPFAM" id="SSF54211">
    <property type="entry name" value="Ribosomal protein S5 domain 2-like"/>
    <property type="match status" value="1"/>
</dbReference>
<sequence>MDNLSKQIRINIFAQIEEIETLAAIYGEEFQTEDEVNRLYSIKIIHDADSKMFVKLYVKFPDSYPSISPPTFEISAPYLKQEQKTHLRYLLENVYLSYIGQNVIFQWIEKIREEMPSLFVKSNEESLNTSEMNHETLAPTEFQDSAIDKLFPCPLITHGEVIVDRKSSFQGHAASVSSVQQVRQVIAELQKNRKIQQATHNIYAYRIYNESNKNFIHDCDDDGEVQAGSRLLHLLEIMDAKNVVVMVSRWYGGIHLGPDRFRHINNAARQVLTQADLIPMNQK</sequence>
<dbReference type="InterPro" id="IPR020568">
    <property type="entry name" value="Ribosomal_Su5_D2-typ_SF"/>
</dbReference>
<dbReference type="SMART" id="SM00591">
    <property type="entry name" value="RWD"/>
    <property type="match status" value="1"/>
</dbReference>
<dbReference type="EnsemblMetazoa" id="XM_016990372">
    <property type="protein sequence ID" value="XP_016845861"/>
    <property type="gene ID" value="LOC100124265"/>
</dbReference>
<dbReference type="GO" id="GO:0006446">
    <property type="term" value="P:regulation of translational initiation"/>
    <property type="evidence" value="ECO:0007669"/>
    <property type="project" value="TreeGrafter"/>
</dbReference>
<dbReference type="PANTHER" id="PTHR16301">
    <property type="entry name" value="IMPACT-RELATED"/>
    <property type="match status" value="1"/>
</dbReference>
<dbReference type="InterPro" id="IPR006575">
    <property type="entry name" value="RWD_dom"/>
</dbReference>
<evidence type="ECO:0000256" key="5">
    <source>
        <dbReference type="ARBA" id="ARBA00022845"/>
    </source>
</evidence>
<proteinExistence type="inferred from homology"/>
<dbReference type="Gene3D" id="3.30.230.30">
    <property type="entry name" value="Impact, N-terminal domain"/>
    <property type="match status" value="1"/>
</dbReference>
<dbReference type="Gene3D" id="3.10.110.10">
    <property type="entry name" value="Ubiquitin Conjugating Enzyme"/>
    <property type="match status" value="1"/>
</dbReference>
<keyword evidence="3" id="KW-0963">Cytoplasm</keyword>
<protein>
    <recommendedName>
        <fullName evidence="7">RWD domain-containing protein</fullName>
    </recommendedName>
</protein>
<dbReference type="InterPro" id="IPR023582">
    <property type="entry name" value="Impact"/>
</dbReference>
<keyword evidence="5" id="KW-0810">Translation regulation</keyword>
<dbReference type="AlphaFoldDB" id="A0A7M7J305"/>
<dbReference type="Pfam" id="PF05773">
    <property type="entry name" value="RWD"/>
    <property type="match status" value="1"/>
</dbReference>
<comment type="similarity">
    <text evidence="2">Belongs to the IMPACT family.</text>
</comment>
<dbReference type="InterPro" id="IPR016135">
    <property type="entry name" value="UBQ-conjugating_enzyme/RWD"/>
</dbReference>
<accession>A0A7M7J305</accession>
<evidence type="ECO:0000256" key="1">
    <source>
        <dbReference type="ARBA" id="ARBA00004496"/>
    </source>
</evidence>
<dbReference type="GO" id="GO:0140469">
    <property type="term" value="P:GCN2-mediated signaling"/>
    <property type="evidence" value="ECO:0007669"/>
    <property type="project" value="TreeGrafter"/>
</dbReference>
<dbReference type="PROSITE" id="PS50908">
    <property type="entry name" value="RWD"/>
    <property type="match status" value="1"/>
</dbReference>
<dbReference type="InterPro" id="IPR036956">
    <property type="entry name" value="Impact_N_sf"/>
</dbReference>
<dbReference type="GO" id="GO:0005737">
    <property type="term" value="C:cytoplasm"/>
    <property type="evidence" value="ECO:0007669"/>
    <property type="project" value="UniProtKB-SubCell"/>
</dbReference>
<name>A0A7M7J305_NASVI</name>
<dbReference type="SMR" id="A0A7M7J305"/>
<dbReference type="Pfam" id="PF01205">
    <property type="entry name" value="Impact_N"/>
    <property type="match status" value="1"/>
</dbReference>
<gene>
    <name evidence="8" type="primary">100124265</name>
</gene>
<evidence type="ECO:0000256" key="2">
    <source>
        <dbReference type="ARBA" id="ARBA00007665"/>
    </source>
</evidence>
<dbReference type="InParanoid" id="A0A7M7J305"/>
<organism evidence="8 9">
    <name type="scientific">Nasonia vitripennis</name>
    <name type="common">Parasitic wasp</name>
    <dbReference type="NCBI Taxonomy" id="7425"/>
    <lineage>
        <taxon>Eukaryota</taxon>
        <taxon>Metazoa</taxon>
        <taxon>Ecdysozoa</taxon>
        <taxon>Arthropoda</taxon>
        <taxon>Hexapoda</taxon>
        <taxon>Insecta</taxon>
        <taxon>Pterygota</taxon>
        <taxon>Neoptera</taxon>
        <taxon>Endopterygota</taxon>
        <taxon>Hymenoptera</taxon>
        <taxon>Apocrita</taxon>
        <taxon>Proctotrupomorpha</taxon>
        <taxon>Chalcidoidea</taxon>
        <taxon>Pteromalidae</taxon>
        <taxon>Pteromalinae</taxon>
        <taxon>Nasonia</taxon>
    </lineage>
</organism>
<keyword evidence="4" id="KW-0678">Repressor</keyword>
<evidence type="ECO:0000313" key="8">
    <source>
        <dbReference type="EnsemblMetazoa" id="XP_016845861"/>
    </source>
</evidence>
<evidence type="ECO:0000256" key="6">
    <source>
        <dbReference type="ARBA" id="ARBA00023016"/>
    </source>
</evidence>
<comment type="subcellular location">
    <subcellularLocation>
        <location evidence="1">Cytoplasm</location>
    </subcellularLocation>
</comment>
<dbReference type="SUPFAM" id="SSF54495">
    <property type="entry name" value="UBC-like"/>
    <property type="match status" value="1"/>
</dbReference>